<dbReference type="PANTHER" id="PTHR40515:SF1">
    <property type="entry name" value="CILIA- AND FLAGELLA-ASSOCIATED PROTEIN 157"/>
    <property type="match status" value="1"/>
</dbReference>
<dbReference type="AlphaFoldDB" id="A0ABD3FRL3"/>
<dbReference type="PANTHER" id="PTHR40515">
    <property type="entry name" value="CILIA- AND FLAGELLA-ASSOCIATED PROTEIN 157"/>
    <property type="match status" value="1"/>
</dbReference>
<name>A0ABD3FRL3_9STRA</name>
<sequence>MHRWTAHERCTKYYGKCRLSAATYQQNFARASERFTTRFSSTTINPTIQCASEKNKTDDGASAWIEKSKQLETEVEWTKELADRLDRLSQSLTRENQRLKTSSPLKRTTANSM</sequence>
<evidence type="ECO:0000313" key="3">
    <source>
        <dbReference type="Proteomes" id="UP001632037"/>
    </source>
</evidence>
<reference evidence="2 3" key="1">
    <citation type="submission" date="2024-09" db="EMBL/GenBank/DDBJ databases">
        <title>Genome sequencing and assembly of Phytophthora oleae, isolate VK10A, causative agent of rot of olive drupes.</title>
        <authorList>
            <person name="Conti Taguali S."/>
            <person name="Riolo M."/>
            <person name="La Spada F."/>
            <person name="Cacciola S.O."/>
            <person name="Dionisio G."/>
        </authorList>
    </citation>
    <scope>NUCLEOTIDE SEQUENCE [LARGE SCALE GENOMIC DNA]</scope>
    <source>
        <strain evidence="2 3">VK10A</strain>
    </source>
</reference>
<gene>
    <name evidence="2" type="ORF">V7S43_005892</name>
</gene>
<evidence type="ECO:0000313" key="2">
    <source>
        <dbReference type="EMBL" id="KAL3669498.1"/>
    </source>
</evidence>
<comment type="caution">
    <text evidence="2">The sequence shown here is derived from an EMBL/GenBank/DDBJ whole genome shotgun (WGS) entry which is preliminary data.</text>
</comment>
<feature type="region of interest" description="Disordered" evidence="1">
    <location>
        <begin position="93"/>
        <end position="113"/>
    </location>
</feature>
<proteinExistence type="predicted"/>
<dbReference type="EMBL" id="JBIMZQ010000009">
    <property type="protein sequence ID" value="KAL3669498.1"/>
    <property type="molecule type" value="Genomic_DNA"/>
</dbReference>
<keyword evidence="3" id="KW-1185">Reference proteome</keyword>
<evidence type="ECO:0000256" key="1">
    <source>
        <dbReference type="SAM" id="MobiDB-lite"/>
    </source>
</evidence>
<protein>
    <submittedName>
        <fullName evidence="2">Uncharacterized protein</fullName>
    </submittedName>
</protein>
<accession>A0ABD3FRL3</accession>
<organism evidence="2 3">
    <name type="scientific">Phytophthora oleae</name>
    <dbReference type="NCBI Taxonomy" id="2107226"/>
    <lineage>
        <taxon>Eukaryota</taxon>
        <taxon>Sar</taxon>
        <taxon>Stramenopiles</taxon>
        <taxon>Oomycota</taxon>
        <taxon>Peronosporomycetes</taxon>
        <taxon>Peronosporales</taxon>
        <taxon>Peronosporaceae</taxon>
        <taxon>Phytophthora</taxon>
    </lineage>
</organism>
<dbReference type="Proteomes" id="UP001632037">
    <property type="component" value="Unassembled WGS sequence"/>
</dbReference>